<dbReference type="InterPro" id="IPR011009">
    <property type="entry name" value="Kinase-like_dom_sf"/>
</dbReference>
<dbReference type="PANTHER" id="PTHR27002">
    <property type="entry name" value="RECEPTOR-LIKE SERINE/THREONINE-PROTEIN KINASE SD1-8"/>
    <property type="match status" value="1"/>
</dbReference>
<gene>
    <name evidence="7" type="ORF">Fot_09493</name>
</gene>
<evidence type="ECO:0000256" key="4">
    <source>
        <dbReference type="ARBA" id="ARBA00022777"/>
    </source>
</evidence>
<dbReference type="InterPro" id="IPR000719">
    <property type="entry name" value="Prot_kinase_dom"/>
</dbReference>
<evidence type="ECO:0000256" key="2">
    <source>
        <dbReference type="ARBA" id="ARBA00022679"/>
    </source>
</evidence>
<dbReference type="AlphaFoldDB" id="A0ABD1WE60"/>
<evidence type="ECO:0000259" key="6">
    <source>
        <dbReference type="PROSITE" id="PS50011"/>
    </source>
</evidence>
<dbReference type="SUPFAM" id="SSF56112">
    <property type="entry name" value="Protein kinase-like (PK-like)"/>
    <property type="match status" value="1"/>
</dbReference>
<organism evidence="7 8">
    <name type="scientific">Forsythia ovata</name>
    <dbReference type="NCBI Taxonomy" id="205694"/>
    <lineage>
        <taxon>Eukaryota</taxon>
        <taxon>Viridiplantae</taxon>
        <taxon>Streptophyta</taxon>
        <taxon>Embryophyta</taxon>
        <taxon>Tracheophyta</taxon>
        <taxon>Spermatophyta</taxon>
        <taxon>Magnoliopsida</taxon>
        <taxon>eudicotyledons</taxon>
        <taxon>Gunneridae</taxon>
        <taxon>Pentapetalae</taxon>
        <taxon>asterids</taxon>
        <taxon>lamiids</taxon>
        <taxon>Lamiales</taxon>
        <taxon>Oleaceae</taxon>
        <taxon>Forsythieae</taxon>
        <taxon>Forsythia</taxon>
    </lineage>
</organism>
<evidence type="ECO:0000256" key="3">
    <source>
        <dbReference type="ARBA" id="ARBA00022741"/>
    </source>
</evidence>
<dbReference type="InterPro" id="IPR001245">
    <property type="entry name" value="Ser-Thr/Tyr_kinase_cat_dom"/>
</dbReference>
<dbReference type="PANTHER" id="PTHR27002:SF1075">
    <property type="entry name" value="RECEPTOR-LIKE SERINE_THREONINE-PROTEIN KINASE"/>
    <property type="match status" value="1"/>
</dbReference>
<sequence>MNPKISDFGMARMFGGNNSQTNTAAKLLEHRFCFMLISGYMAPEYAIEGFFSIKSDVFSFGVLILEILSGKKNTGFYQKDSLNLLGHTWELWTSNRGVELMDPALDSPKPAVLRYINIGTAVCPRKSK</sequence>
<dbReference type="PROSITE" id="PS50011">
    <property type="entry name" value="PROTEIN_KINASE_DOM"/>
    <property type="match status" value="1"/>
</dbReference>
<keyword evidence="2" id="KW-0808">Transferase</keyword>
<feature type="domain" description="Protein kinase" evidence="6">
    <location>
        <begin position="1"/>
        <end position="128"/>
    </location>
</feature>
<keyword evidence="8" id="KW-1185">Reference proteome</keyword>
<name>A0ABD1WE60_9LAMI</name>
<keyword evidence="5" id="KW-0067">ATP-binding</keyword>
<comment type="caution">
    <text evidence="7">The sequence shown here is derived from an EMBL/GenBank/DDBJ whole genome shotgun (WGS) entry which is preliminary data.</text>
</comment>
<evidence type="ECO:0000256" key="5">
    <source>
        <dbReference type="ARBA" id="ARBA00022840"/>
    </source>
</evidence>
<keyword evidence="1" id="KW-0723">Serine/threonine-protein kinase</keyword>
<evidence type="ECO:0000313" key="8">
    <source>
        <dbReference type="Proteomes" id="UP001604277"/>
    </source>
</evidence>
<keyword evidence="4 7" id="KW-0418">Kinase</keyword>
<dbReference type="Gene3D" id="1.10.510.10">
    <property type="entry name" value="Transferase(Phosphotransferase) domain 1"/>
    <property type="match status" value="1"/>
</dbReference>
<dbReference type="Proteomes" id="UP001604277">
    <property type="component" value="Unassembled WGS sequence"/>
</dbReference>
<dbReference type="GO" id="GO:0005524">
    <property type="term" value="F:ATP binding"/>
    <property type="evidence" value="ECO:0007669"/>
    <property type="project" value="UniProtKB-KW"/>
</dbReference>
<keyword evidence="3" id="KW-0547">Nucleotide-binding</keyword>
<evidence type="ECO:0000313" key="7">
    <source>
        <dbReference type="EMBL" id="KAL2547963.1"/>
    </source>
</evidence>
<dbReference type="Pfam" id="PF07714">
    <property type="entry name" value="PK_Tyr_Ser-Thr"/>
    <property type="match status" value="1"/>
</dbReference>
<proteinExistence type="predicted"/>
<reference evidence="8" key="1">
    <citation type="submission" date="2024-07" db="EMBL/GenBank/DDBJ databases">
        <title>Two chromosome-level genome assemblies of Korean endemic species Abeliophyllum distichum and Forsythia ovata (Oleaceae).</title>
        <authorList>
            <person name="Jang H."/>
        </authorList>
    </citation>
    <scope>NUCLEOTIDE SEQUENCE [LARGE SCALE GENOMIC DNA]</scope>
</reference>
<accession>A0ABD1WE60</accession>
<protein>
    <submittedName>
        <fullName evidence="7">S-locus lectin protein kinase family protein</fullName>
    </submittedName>
</protein>
<evidence type="ECO:0000256" key="1">
    <source>
        <dbReference type="ARBA" id="ARBA00022527"/>
    </source>
</evidence>
<dbReference type="EMBL" id="JBFOLJ010000003">
    <property type="protein sequence ID" value="KAL2547963.1"/>
    <property type="molecule type" value="Genomic_DNA"/>
</dbReference>
<dbReference type="GO" id="GO:0004674">
    <property type="term" value="F:protein serine/threonine kinase activity"/>
    <property type="evidence" value="ECO:0007669"/>
    <property type="project" value="UniProtKB-KW"/>
</dbReference>